<dbReference type="AlphaFoldDB" id="A0A375JDV0"/>
<protein>
    <submittedName>
        <fullName evidence="1">Uncharacterized protein</fullName>
    </submittedName>
</protein>
<proteinExistence type="predicted"/>
<organism evidence="1 2">
    <name type="scientific">Cupriavidus taiwanensis</name>
    <dbReference type="NCBI Taxonomy" id="164546"/>
    <lineage>
        <taxon>Bacteria</taxon>
        <taxon>Pseudomonadati</taxon>
        <taxon>Pseudomonadota</taxon>
        <taxon>Betaproteobacteria</taxon>
        <taxon>Burkholderiales</taxon>
        <taxon>Burkholderiaceae</taxon>
        <taxon>Cupriavidus</taxon>
    </lineage>
</organism>
<gene>
    <name evidence="1" type="ORF">CBM2634_U60020</name>
</gene>
<sequence>MSGIDYSVIRETLSKRPFRLEEQSLRCAIAPAVIESASFWLRARRPHAYLEMRSY</sequence>
<evidence type="ECO:0000313" key="1">
    <source>
        <dbReference type="EMBL" id="SPS03012.1"/>
    </source>
</evidence>
<evidence type="ECO:0000313" key="2">
    <source>
        <dbReference type="Proteomes" id="UP000256805"/>
    </source>
</evidence>
<dbReference type="EMBL" id="OVTA01000127">
    <property type="protein sequence ID" value="SPS03012.1"/>
    <property type="molecule type" value="Genomic_DNA"/>
</dbReference>
<dbReference type="Proteomes" id="UP000256805">
    <property type="component" value="Unassembled WGS sequence"/>
</dbReference>
<accession>A0A375JDV0</accession>
<name>A0A375JDV0_9BURK</name>
<reference evidence="1 2" key="1">
    <citation type="submission" date="2018-01" db="EMBL/GenBank/DDBJ databases">
        <authorList>
            <person name="Gaut B.S."/>
            <person name="Morton B.R."/>
            <person name="Clegg M.T."/>
            <person name="Duvall M.R."/>
        </authorList>
    </citation>
    <scope>NUCLEOTIDE SEQUENCE [LARGE SCALE GENOMIC DNA]</scope>
    <source>
        <strain evidence="1">Cupriavidus taiwanensis cmp 52</strain>
    </source>
</reference>